<feature type="non-terminal residue" evidence="1">
    <location>
        <position position="84"/>
    </location>
</feature>
<dbReference type="VEuPathDB" id="MicrosporidiaDB:M153_1334000252"/>
<keyword evidence="2" id="KW-1185">Reference proteome</keyword>
<proteinExistence type="predicted"/>
<gene>
    <name evidence="1" type="ORF">M153_1334000252</name>
</gene>
<dbReference type="Proteomes" id="UP000051530">
    <property type="component" value="Unassembled WGS sequence"/>
</dbReference>
<dbReference type="EMBL" id="LGUB01000444">
    <property type="protein sequence ID" value="KRH93191.1"/>
    <property type="molecule type" value="Genomic_DNA"/>
</dbReference>
<reference evidence="1 2" key="1">
    <citation type="submission" date="2015-07" db="EMBL/GenBank/DDBJ databases">
        <title>The genome of Pseudoloma neurophilia, a relevant intracellular parasite of the zebrafish.</title>
        <authorList>
            <person name="Ndikumana S."/>
            <person name="Pelin A."/>
            <person name="Sanders J."/>
            <person name="Corradi N."/>
        </authorList>
    </citation>
    <scope>NUCLEOTIDE SEQUENCE [LARGE SCALE GENOMIC DNA]</scope>
    <source>
        <strain evidence="1 2">MK1</strain>
    </source>
</reference>
<dbReference type="AlphaFoldDB" id="A0A0R0M2B7"/>
<organism evidence="1 2">
    <name type="scientific">Pseudoloma neurophilia</name>
    <dbReference type="NCBI Taxonomy" id="146866"/>
    <lineage>
        <taxon>Eukaryota</taxon>
        <taxon>Fungi</taxon>
        <taxon>Fungi incertae sedis</taxon>
        <taxon>Microsporidia</taxon>
        <taxon>Pseudoloma</taxon>
    </lineage>
</organism>
<protein>
    <recommendedName>
        <fullName evidence="3">Transposable element</fullName>
    </recommendedName>
</protein>
<evidence type="ECO:0008006" key="3">
    <source>
        <dbReference type="Google" id="ProtNLM"/>
    </source>
</evidence>
<evidence type="ECO:0000313" key="2">
    <source>
        <dbReference type="Proteomes" id="UP000051530"/>
    </source>
</evidence>
<evidence type="ECO:0000313" key="1">
    <source>
        <dbReference type="EMBL" id="KRH93191.1"/>
    </source>
</evidence>
<dbReference type="OrthoDB" id="2198688at2759"/>
<comment type="caution">
    <text evidence="1">The sequence shown here is derived from an EMBL/GenBank/DDBJ whole genome shotgun (WGS) entry which is preliminary data.</text>
</comment>
<name>A0A0R0M2B7_9MICR</name>
<sequence>MMNQMPAQATEAINKLPDSDMASVIKAVKEYSGSDNEDINLLIKEVTMITRATNLDEQEQMRLIIIKLRDSARSWCSELMATKE</sequence>
<accession>A0A0R0M2B7</accession>